<feature type="region of interest" description="Disordered" evidence="1">
    <location>
        <begin position="1"/>
        <end position="96"/>
    </location>
</feature>
<accession>A0ABU7FDC0</accession>
<feature type="compositionally biased region" description="Basic and acidic residues" evidence="1">
    <location>
        <begin position="23"/>
        <end position="45"/>
    </location>
</feature>
<gene>
    <name evidence="2" type="ORF">VXC91_04995</name>
</gene>
<protein>
    <recommendedName>
        <fullName evidence="4">Threonine dehydratase</fullName>
    </recommendedName>
</protein>
<reference evidence="2" key="1">
    <citation type="submission" date="2024-01" db="EMBL/GenBank/DDBJ databases">
        <title>First draft genome sequence data of TA4-1, the type strain of Gram-positive actinobacterium Streptomyces chiangmaiensis.</title>
        <authorList>
            <person name="Yasawong M."/>
            <person name="Nantapong N."/>
        </authorList>
    </citation>
    <scope>NUCLEOTIDE SEQUENCE</scope>
    <source>
        <strain evidence="2">TA4-1</strain>
    </source>
</reference>
<evidence type="ECO:0000256" key="1">
    <source>
        <dbReference type="SAM" id="MobiDB-lite"/>
    </source>
</evidence>
<dbReference type="EMBL" id="JAYWVC010000009">
    <property type="protein sequence ID" value="MED7821358.1"/>
    <property type="molecule type" value="Genomic_DNA"/>
</dbReference>
<evidence type="ECO:0008006" key="4">
    <source>
        <dbReference type="Google" id="ProtNLM"/>
    </source>
</evidence>
<proteinExistence type="predicted"/>
<feature type="compositionally biased region" description="Basic and acidic residues" evidence="1">
    <location>
        <begin position="52"/>
        <end position="96"/>
    </location>
</feature>
<dbReference type="Proteomes" id="UP001333996">
    <property type="component" value="Unassembled WGS sequence"/>
</dbReference>
<feature type="compositionally biased region" description="Basic and acidic residues" evidence="1">
    <location>
        <begin position="1"/>
        <end position="15"/>
    </location>
</feature>
<dbReference type="RefSeq" id="WP_329505393.1">
    <property type="nucleotide sequence ID" value="NZ_BAAAYZ010000027.1"/>
</dbReference>
<organism evidence="2 3">
    <name type="scientific">Streptomyces chiangmaiensis</name>
    <dbReference type="NCBI Taxonomy" id="766497"/>
    <lineage>
        <taxon>Bacteria</taxon>
        <taxon>Bacillati</taxon>
        <taxon>Actinomycetota</taxon>
        <taxon>Actinomycetes</taxon>
        <taxon>Kitasatosporales</taxon>
        <taxon>Streptomycetaceae</taxon>
        <taxon>Streptomyces</taxon>
    </lineage>
</organism>
<name>A0ABU7FDC0_9ACTN</name>
<evidence type="ECO:0000313" key="3">
    <source>
        <dbReference type="Proteomes" id="UP001333996"/>
    </source>
</evidence>
<sequence>MSTLHQEHAAHDHSHGPACGHEAVPHGDHVDYAHDGHLHRGHWDECEPSMHVAHEGEHGHQHGEGCGHRPVRHGDHVDYLHDGHRHAEHEGHWDDH</sequence>
<keyword evidence="3" id="KW-1185">Reference proteome</keyword>
<comment type="caution">
    <text evidence="2">The sequence shown here is derived from an EMBL/GenBank/DDBJ whole genome shotgun (WGS) entry which is preliminary data.</text>
</comment>
<evidence type="ECO:0000313" key="2">
    <source>
        <dbReference type="EMBL" id="MED7821358.1"/>
    </source>
</evidence>